<organism evidence="2 3">
    <name type="scientific">Kosakonia oryziphila</name>
    <dbReference type="NCBI Taxonomy" id="1005667"/>
    <lineage>
        <taxon>Bacteria</taxon>
        <taxon>Pseudomonadati</taxon>
        <taxon>Pseudomonadota</taxon>
        <taxon>Gammaproteobacteria</taxon>
        <taxon>Enterobacterales</taxon>
        <taxon>Enterobacteriaceae</taxon>
        <taxon>Kosakonia</taxon>
    </lineage>
</organism>
<accession>A0A1C4F5M5</accession>
<keyword evidence="3" id="KW-1185">Reference proteome</keyword>
<dbReference type="Proteomes" id="UP000198515">
    <property type="component" value="Unassembled WGS sequence"/>
</dbReference>
<dbReference type="RefSeq" id="WP_139109776.1">
    <property type="nucleotide sequence ID" value="NZ_FMBC01000031.1"/>
</dbReference>
<keyword evidence="1" id="KW-0812">Transmembrane</keyword>
<keyword evidence="1" id="KW-1133">Transmembrane helix</keyword>
<feature type="transmembrane region" description="Helical" evidence="1">
    <location>
        <begin position="73"/>
        <end position="96"/>
    </location>
</feature>
<dbReference type="EMBL" id="FMBC01000031">
    <property type="protein sequence ID" value="SCC50953.1"/>
    <property type="molecule type" value="Genomic_DNA"/>
</dbReference>
<dbReference type="OrthoDB" id="9816462at2"/>
<name>A0A1C4F5M5_9ENTR</name>
<sequence>MLAILLFHLYEALFSYPPVYKGVSRVMMLTAVLAYPAWWVISRNRHQWYAMPCKGAAFMFLLPVAFLQQFSPIITAVGVIILPAFFTHVLRGLFFFY</sequence>
<gene>
    <name evidence="2" type="ORF">GA0061070_103137</name>
</gene>
<evidence type="ECO:0000313" key="3">
    <source>
        <dbReference type="Proteomes" id="UP000198515"/>
    </source>
</evidence>
<dbReference type="AlphaFoldDB" id="A0A1C4F5M5"/>
<feature type="transmembrane region" description="Helical" evidence="1">
    <location>
        <begin position="24"/>
        <end position="41"/>
    </location>
</feature>
<evidence type="ECO:0000256" key="1">
    <source>
        <dbReference type="SAM" id="Phobius"/>
    </source>
</evidence>
<reference evidence="3" key="1">
    <citation type="submission" date="2016-08" db="EMBL/GenBank/DDBJ databases">
        <authorList>
            <person name="Varghese N."/>
            <person name="Submissions Spin"/>
        </authorList>
    </citation>
    <scope>NUCLEOTIDE SEQUENCE [LARGE SCALE GENOMIC DNA]</scope>
    <source>
        <strain evidence="3">REICA_142</strain>
    </source>
</reference>
<proteinExistence type="predicted"/>
<evidence type="ECO:0000313" key="2">
    <source>
        <dbReference type="EMBL" id="SCC50953.1"/>
    </source>
</evidence>
<protein>
    <submittedName>
        <fullName evidence="2">Uncharacterized protein</fullName>
    </submittedName>
</protein>
<feature type="transmembrane region" description="Helical" evidence="1">
    <location>
        <begin position="48"/>
        <end position="67"/>
    </location>
</feature>
<keyword evidence="1" id="KW-0472">Membrane</keyword>